<dbReference type="Gene3D" id="3.30.70.141">
    <property type="entry name" value="Nucleoside diphosphate kinase-like domain"/>
    <property type="match status" value="1"/>
</dbReference>
<feature type="domain" description="C-CAP/cofactor C-like" evidence="14">
    <location>
        <begin position="22"/>
        <end position="177"/>
    </location>
</feature>
<keyword evidence="6" id="KW-0519">Myristate</keyword>
<dbReference type="Gene3D" id="2.160.20.70">
    <property type="match status" value="1"/>
</dbReference>
<evidence type="ECO:0000313" key="15">
    <source>
        <dbReference type="EMBL" id="AII32485.1"/>
    </source>
</evidence>
<dbReference type="GO" id="GO:0005929">
    <property type="term" value="C:cilium"/>
    <property type="evidence" value="ECO:0007669"/>
    <property type="project" value="TreeGrafter"/>
</dbReference>
<proteinExistence type="evidence at transcript level"/>
<evidence type="ECO:0000256" key="10">
    <source>
        <dbReference type="ARBA" id="ARBA00023139"/>
    </source>
</evidence>
<evidence type="ECO:0000256" key="12">
    <source>
        <dbReference type="PIRNR" id="PIRNR037947"/>
    </source>
</evidence>
<dbReference type="InterPro" id="IPR036850">
    <property type="entry name" value="NDK-like_dom_sf"/>
</dbReference>
<dbReference type="InterPro" id="IPR039093">
    <property type="entry name" value="XRP2"/>
</dbReference>
<dbReference type="GO" id="GO:0006892">
    <property type="term" value="P:post-Golgi vesicle-mediated transport"/>
    <property type="evidence" value="ECO:0007669"/>
    <property type="project" value="TreeGrafter"/>
</dbReference>
<dbReference type="InterPro" id="IPR006599">
    <property type="entry name" value="CARP_motif"/>
</dbReference>
<dbReference type="PANTHER" id="PTHR15440">
    <property type="entry name" value="XRP2 PROTEIN"/>
    <property type="match status" value="1"/>
</dbReference>
<feature type="binding site" evidence="13">
    <location>
        <begin position="113"/>
        <end position="116"/>
    </location>
    <ligand>
        <name>GTP</name>
        <dbReference type="ChEBI" id="CHEBI:37565"/>
    </ligand>
</feature>
<keyword evidence="11" id="KW-0449">Lipoprotein</keyword>
<keyword evidence="10" id="KW-0564">Palmitate</keyword>
<comment type="subcellular location">
    <subcellularLocation>
        <location evidence="1">Cell membrane</location>
        <topology evidence="1">Lipid-anchor</topology>
        <orientation evidence="1">Cytoplasmic side</orientation>
    </subcellularLocation>
</comment>
<dbReference type="PANTHER" id="PTHR15440:SF0">
    <property type="entry name" value="PROTEIN XRP2"/>
    <property type="match status" value="1"/>
</dbReference>
<dbReference type="PIRSF" id="PIRSF037947">
    <property type="entry name" value="Protein_XRP2"/>
    <property type="match status" value="1"/>
</dbReference>
<evidence type="ECO:0000256" key="3">
    <source>
        <dbReference type="ARBA" id="ARBA00015771"/>
    </source>
</evidence>
<sequence length="350" mass="39721">MGCLLVKSGFKSSHETLEEEQPKVYSWDKRPKVDPSNYMFDGLTDQTVGKLPGSLNGKQFIVQNCKNCNIYLYDYTSTVTVDDCIDCNFFIGPIQTSIFIRDCTGCKFVVACQQFRLRDCQNLDAFLCCATQPIIESSSRVKLACFTYYYPELAGQFKEAKLSVFNNNWSNIHDFTQDDNMKHFTLLPEDCKVDDFVPLPSTEDFQFLEISLDPKKSVVPRSLGNRRKTSDESCLIVFFFDGSSQERALKFIDEMTNSHPDCILVQTKELKMTPPDALRVFGSDAYDVVVSRGPVIGLEYNGENCIQICQEVIMGITKGLTGLVFISQSRETADEQIENYYNFADMQMAV</sequence>
<evidence type="ECO:0000256" key="11">
    <source>
        <dbReference type="ARBA" id="ARBA00023288"/>
    </source>
</evidence>
<comment type="function">
    <text evidence="12">Acts as a GTPase-activating protein (GAP) for tubulin in concert with tubulin-specific chaperone C, but does not enhance tubulin heterodimerization.</text>
</comment>
<keyword evidence="5" id="KW-1003">Cell membrane</keyword>
<dbReference type="Pfam" id="PF07986">
    <property type="entry name" value="TBCC"/>
    <property type="match status" value="1"/>
</dbReference>
<comment type="similarity">
    <text evidence="2 12">Belongs to the TBCC family.</text>
</comment>
<dbReference type="InterPro" id="IPR012945">
    <property type="entry name" value="Tubulin-bd_cofactor_C_dom"/>
</dbReference>
<evidence type="ECO:0000256" key="5">
    <source>
        <dbReference type="ARBA" id="ARBA00022475"/>
    </source>
</evidence>
<evidence type="ECO:0000256" key="7">
    <source>
        <dbReference type="ARBA" id="ARBA00022741"/>
    </source>
</evidence>
<evidence type="ECO:0000256" key="9">
    <source>
        <dbReference type="ARBA" id="ARBA00023136"/>
    </source>
</evidence>
<dbReference type="AlphaFoldDB" id="A0A076GAS2"/>
<accession>A0A076GAS2</accession>
<keyword evidence="9" id="KW-0472">Membrane</keyword>
<dbReference type="GO" id="GO:0005096">
    <property type="term" value="F:GTPase activator activity"/>
    <property type="evidence" value="ECO:0007669"/>
    <property type="project" value="UniProtKB-UniRule"/>
</dbReference>
<evidence type="ECO:0000256" key="4">
    <source>
        <dbReference type="ARBA" id="ARBA00022468"/>
    </source>
</evidence>
<keyword evidence="4 12" id="KW-0343">GTPase activation</keyword>
<keyword evidence="7 12" id="KW-0547">Nucleotide-binding</keyword>
<evidence type="ECO:0000256" key="2">
    <source>
        <dbReference type="ARBA" id="ARBA00008848"/>
    </source>
</evidence>
<evidence type="ECO:0000256" key="8">
    <source>
        <dbReference type="ARBA" id="ARBA00023134"/>
    </source>
</evidence>
<evidence type="ECO:0000256" key="6">
    <source>
        <dbReference type="ARBA" id="ARBA00022707"/>
    </source>
</evidence>
<reference evidence="15" key="1">
    <citation type="submission" date="2013-11" db="EMBL/GenBank/DDBJ databases">
        <title>Molecular cloning and expression of the cDNA for retinitis pigmentosa 2 (RP2) in Ruditapes philippinarum.</title>
        <authorList>
            <person name="Qin Y."/>
            <person name="Yan X."/>
            <person name="Pei A."/>
            <person name="Zhao X."/>
        </authorList>
    </citation>
    <scope>NUCLEOTIDE SEQUENCE</scope>
</reference>
<dbReference type="InterPro" id="IPR016098">
    <property type="entry name" value="CAP/MinC_C"/>
</dbReference>
<keyword evidence="8 12" id="KW-0342">GTP-binding</keyword>
<name>A0A076GAS2_RUDPH</name>
<dbReference type="SMART" id="SM00673">
    <property type="entry name" value="CARP"/>
    <property type="match status" value="2"/>
</dbReference>
<dbReference type="EMBL" id="KF826881">
    <property type="protein sequence ID" value="AII32485.1"/>
    <property type="molecule type" value="mRNA"/>
</dbReference>
<evidence type="ECO:0000256" key="13">
    <source>
        <dbReference type="PIRSR" id="PIRSR037947-1"/>
    </source>
</evidence>
<dbReference type="InterPro" id="IPR017901">
    <property type="entry name" value="C-CAP_CF_C-like"/>
</dbReference>
<protein>
    <recommendedName>
        <fullName evidence="3 12">Protein XRP2</fullName>
    </recommendedName>
</protein>
<evidence type="ECO:0000256" key="1">
    <source>
        <dbReference type="ARBA" id="ARBA00004342"/>
    </source>
</evidence>
<dbReference type="FunFam" id="2.160.20.70:FF:000004">
    <property type="entry name" value="Protein XRP2"/>
    <property type="match status" value="1"/>
</dbReference>
<organism evidence="15">
    <name type="scientific">Ruditapes philippinarum</name>
    <name type="common">Japanese carpet shell</name>
    <name type="synonym">Venerupis philippinarum</name>
    <dbReference type="NCBI Taxonomy" id="129788"/>
    <lineage>
        <taxon>Eukaryota</taxon>
        <taxon>Metazoa</taxon>
        <taxon>Spiralia</taxon>
        <taxon>Lophotrochozoa</taxon>
        <taxon>Mollusca</taxon>
        <taxon>Bivalvia</taxon>
        <taxon>Autobranchia</taxon>
        <taxon>Heteroconchia</taxon>
        <taxon>Euheterodonta</taxon>
        <taxon>Imparidentia</taxon>
        <taxon>Neoheterodontei</taxon>
        <taxon>Venerida</taxon>
        <taxon>Veneroidea</taxon>
        <taxon>Veneridae</taxon>
        <taxon>Ruditapes</taxon>
    </lineage>
</organism>
<dbReference type="GO" id="GO:0005525">
    <property type="term" value="F:GTP binding"/>
    <property type="evidence" value="ECO:0007669"/>
    <property type="project" value="UniProtKB-UniRule"/>
</dbReference>
<dbReference type="GO" id="GO:1990075">
    <property type="term" value="C:periciliary membrane compartment"/>
    <property type="evidence" value="ECO:0007669"/>
    <property type="project" value="TreeGrafter"/>
</dbReference>
<evidence type="ECO:0000259" key="14">
    <source>
        <dbReference type="PROSITE" id="PS51329"/>
    </source>
</evidence>
<dbReference type="PROSITE" id="PS51329">
    <property type="entry name" value="C_CAP_COFACTOR_C"/>
    <property type="match status" value="1"/>
</dbReference>